<dbReference type="EMBL" id="CP002101">
    <property type="protein sequence ID" value="AEH60741.1"/>
    <property type="molecule type" value="Genomic_DNA"/>
</dbReference>
<reference evidence="2" key="1">
    <citation type="submission" date="2010-07" db="EMBL/GenBank/DDBJ databases">
        <title>The complete genome of Methanosalsum zhilinae DSM 4017.</title>
        <authorList>
            <consortium name="US DOE Joint Genome Institute (JGI-PGF)"/>
            <person name="Lucas S."/>
            <person name="Copeland A."/>
            <person name="Lapidus A."/>
            <person name="Glavina del Rio T."/>
            <person name="Dalin E."/>
            <person name="Tice H."/>
            <person name="Bruce D."/>
            <person name="Goodwin L."/>
            <person name="Pitluck S."/>
            <person name="Kyrpides N."/>
            <person name="Mavromatis K."/>
            <person name="Ovchinnikova G."/>
            <person name="Daligault H."/>
            <person name="Detter J.C."/>
            <person name="Han C."/>
            <person name="Tapia R."/>
            <person name="Larimer F."/>
            <person name="Land M."/>
            <person name="Hauser L."/>
            <person name="Markowitz V."/>
            <person name="Cheng J.-F."/>
            <person name="Hugenholtz P."/>
            <person name="Woyke T."/>
            <person name="Wu D."/>
            <person name="Spring S."/>
            <person name="Schueler E."/>
            <person name="Brambilla E."/>
            <person name="Klenk H.-P."/>
            <person name="Eisen J.A."/>
        </authorList>
    </citation>
    <scope>NUCLEOTIDE SEQUENCE</scope>
    <source>
        <strain evidence="2">DSM 4017</strain>
    </source>
</reference>
<accession>F7XL84</accession>
<dbReference type="HOGENOM" id="CLU_117037_0_0_2"/>
<dbReference type="AlphaFoldDB" id="F7XL84"/>
<keyword evidence="1" id="KW-0472">Membrane</keyword>
<evidence type="ECO:0000313" key="2">
    <source>
        <dbReference type="EMBL" id="AEH60741.1"/>
    </source>
</evidence>
<keyword evidence="1" id="KW-1133">Transmembrane helix</keyword>
<feature type="transmembrane region" description="Helical" evidence="1">
    <location>
        <begin position="52"/>
        <end position="76"/>
    </location>
</feature>
<dbReference type="STRING" id="679901.Mzhil_0879"/>
<evidence type="ECO:0000313" key="3">
    <source>
        <dbReference type="Proteomes" id="UP000006622"/>
    </source>
</evidence>
<dbReference type="KEGG" id="mzh:Mzhil_0879"/>
<evidence type="ECO:0008006" key="4">
    <source>
        <dbReference type="Google" id="ProtNLM"/>
    </source>
</evidence>
<feature type="transmembrane region" description="Helical" evidence="1">
    <location>
        <begin position="20"/>
        <end position="46"/>
    </location>
</feature>
<organism evidence="2 3">
    <name type="scientific">Methanosalsum zhilinae (strain DSM 4017 / NBRC 107636 / OCM 62 / WeN5)</name>
    <name type="common">Methanohalophilus zhilinae</name>
    <dbReference type="NCBI Taxonomy" id="679901"/>
    <lineage>
        <taxon>Archaea</taxon>
        <taxon>Methanobacteriati</taxon>
        <taxon>Methanobacteriota</taxon>
        <taxon>Stenosarchaea group</taxon>
        <taxon>Methanomicrobia</taxon>
        <taxon>Methanosarcinales</taxon>
        <taxon>Methanosarcinaceae</taxon>
        <taxon>Methanosalsum</taxon>
    </lineage>
</organism>
<sequence length="163" mass="18537">MDMDSIIQLISIEMYNADGLWAYILLFVISSAPVVKIFMVIPIGIYFELNPIGVALAVFLAKIIQVHFIIIGYCRIRNFHDRFISKISYNELHKSLIKRKALEIWNKYGVQGLSIISPWIIGTNLGTIMALGFGTRGSVIGAWMFLSLLLWTIVITFISYYIV</sequence>
<name>F7XL84_METZD</name>
<dbReference type="Proteomes" id="UP000006622">
    <property type="component" value="Chromosome"/>
</dbReference>
<gene>
    <name evidence="2" type="ordered locus">Mzhil_0879</name>
</gene>
<feature type="transmembrane region" description="Helical" evidence="1">
    <location>
        <begin position="140"/>
        <end position="162"/>
    </location>
</feature>
<keyword evidence="1" id="KW-0812">Transmembrane</keyword>
<proteinExistence type="predicted"/>
<feature type="transmembrane region" description="Helical" evidence="1">
    <location>
        <begin position="108"/>
        <end position="134"/>
    </location>
</feature>
<keyword evidence="3" id="KW-1185">Reference proteome</keyword>
<evidence type="ECO:0000256" key="1">
    <source>
        <dbReference type="SAM" id="Phobius"/>
    </source>
</evidence>
<protein>
    <recommendedName>
        <fullName evidence="4">Small multi-drug export protein</fullName>
    </recommendedName>
</protein>